<dbReference type="Gene3D" id="3.30.70.100">
    <property type="match status" value="1"/>
</dbReference>
<dbReference type="SUPFAM" id="SSF54909">
    <property type="entry name" value="Dimeric alpha+beta barrel"/>
    <property type="match status" value="1"/>
</dbReference>
<dbReference type="InterPro" id="IPR011008">
    <property type="entry name" value="Dimeric_a/b-barrel"/>
</dbReference>
<reference evidence="2 3" key="1">
    <citation type="submission" date="2020-05" db="EMBL/GenBank/DDBJ databases">
        <title>Identification and distribution of gene clusters putatively required for synthesis of sphingolipid metabolism inhibitors in phylogenetically diverse species of the filamentous fungus Fusarium.</title>
        <authorList>
            <person name="Kim H.-S."/>
            <person name="Busman M."/>
            <person name="Brown D.W."/>
            <person name="Divon H."/>
            <person name="Uhlig S."/>
            <person name="Proctor R.H."/>
        </authorList>
    </citation>
    <scope>NUCLEOTIDE SEQUENCE [LARGE SCALE GENOMIC DNA]</scope>
    <source>
        <strain evidence="2 3">NRRL 25311</strain>
    </source>
</reference>
<accession>A0A8H5U2B4</accession>
<evidence type="ECO:0000259" key="1">
    <source>
        <dbReference type="Pfam" id="PF03992"/>
    </source>
</evidence>
<dbReference type="EMBL" id="JAAOAK010000267">
    <property type="protein sequence ID" value="KAF5678562.1"/>
    <property type="molecule type" value="Genomic_DNA"/>
</dbReference>
<proteinExistence type="predicted"/>
<evidence type="ECO:0000313" key="2">
    <source>
        <dbReference type="EMBL" id="KAF5678562.1"/>
    </source>
</evidence>
<dbReference type="Pfam" id="PF03992">
    <property type="entry name" value="ABM"/>
    <property type="match status" value="1"/>
</dbReference>
<dbReference type="InterPro" id="IPR007138">
    <property type="entry name" value="ABM_dom"/>
</dbReference>
<dbReference type="Proteomes" id="UP000562682">
    <property type="component" value="Unassembled WGS sequence"/>
</dbReference>
<protein>
    <recommendedName>
        <fullName evidence="1">ABM domain-containing protein</fullName>
    </recommendedName>
</protein>
<name>A0A8H5U2B4_9HYPO</name>
<evidence type="ECO:0000313" key="3">
    <source>
        <dbReference type="Proteomes" id="UP000562682"/>
    </source>
</evidence>
<keyword evidence="3" id="KW-1185">Reference proteome</keyword>
<comment type="caution">
    <text evidence="2">The sequence shown here is derived from an EMBL/GenBank/DDBJ whole genome shotgun (WGS) entry which is preliminary data.</text>
</comment>
<dbReference type="AlphaFoldDB" id="A0A8H5U2B4"/>
<sequence>MSGKQIPGTNQLARQPICSDHSAYGIAQHDLKTSLDEMDRDLITFLFILISVLLSDHKNDKMPIYLSMQRVRFSSPDAYEKFKVLFADTRRHLMTLPGFLHLTWWEHPDDRSWYNECSFWTSRGALYDWHKNTYHKYCKSWAANGAIMEDIITNFELVGTRLIRVCPVCNKAEDKKYNLAEEQAVLKETCPQCGFHFPMLEETPSSFAVFKDVPGLLMNDKEDKQKEEAKA</sequence>
<organism evidence="2 3">
    <name type="scientific">Fusarium denticulatum</name>
    <dbReference type="NCBI Taxonomy" id="48507"/>
    <lineage>
        <taxon>Eukaryota</taxon>
        <taxon>Fungi</taxon>
        <taxon>Dikarya</taxon>
        <taxon>Ascomycota</taxon>
        <taxon>Pezizomycotina</taxon>
        <taxon>Sordariomycetes</taxon>
        <taxon>Hypocreomycetidae</taxon>
        <taxon>Hypocreales</taxon>
        <taxon>Nectriaceae</taxon>
        <taxon>Fusarium</taxon>
        <taxon>Fusarium fujikuroi species complex</taxon>
    </lineage>
</organism>
<gene>
    <name evidence="2" type="ORF">FDENT_8941</name>
</gene>
<feature type="domain" description="ABM" evidence="1">
    <location>
        <begin position="76"/>
        <end position="137"/>
    </location>
</feature>